<evidence type="ECO:0000256" key="2">
    <source>
        <dbReference type="SAM" id="SignalP"/>
    </source>
</evidence>
<dbReference type="AlphaFoldDB" id="A0A239MX60"/>
<reference evidence="4" key="1">
    <citation type="submission" date="2017-06" db="EMBL/GenBank/DDBJ databases">
        <authorList>
            <person name="Varghese N."/>
            <person name="Submissions S."/>
        </authorList>
    </citation>
    <scope>NUCLEOTIDE SEQUENCE [LARGE SCALE GENOMIC DNA]</scope>
    <source>
        <strain evidence="4">JCM 23211</strain>
    </source>
</reference>
<keyword evidence="3" id="KW-0413">Isomerase</keyword>
<gene>
    <name evidence="3" type="ORF">SAMN05421642_12441</name>
</gene>
<dbReference type="PANTHER" id="PTHR30344">
    <property type="entry name" value="6-PHOSPHOGLUCONOLACTONASE-RELATED"/>
    <property type="match status" value="1"/>
</dbReference>
<proteinExistence type="inferred from homology"/>
<dbReference type="GO" id="GO:0016853">
    <property type="term" value="F:isomerase activity"/>
    <property type="evidence" value="ECO:0007669"/>
    <property type="project" value="UniProtKB-KW"/>
</dbReference>
<evidence type="ECO:0000256" key="1">
    <source>
        <dbReference type="ARBA" id="ARBA00005564"/>
    </source>
</evidence>
<dbReference type="Proteomes" id="UP000198327">
    <property type="component" value="Unassembled WGS sequence"/>
</dbReference>
<keyword evidence="4" id="KW-1185">Reference proteome</keyword>
<accession>A0A239MX60</accession>
<dbReference type="InterPro" id="IPR006311">
    <property type="entry name" value="TAT_signal"/>
</dbReference>
<dbReference type="EMBL" id="FZOW01000024">
    <property type="protein sequence ID" value="SNT47377.1"/>
    <property type="molecule type" value="Genomic_DNA"/>
</dbReference>
<dbReference type="InterPro" id="IPR050282">
    <property type="entry name" value="Cycloisomerase_2"/>
</dbReference>
<feature type="chain" id="PRO_5012353789" evidence="2">
    <location>
        <begin position="32"/>
        <end position="394"/>
    </location>
</feature>
<dbReference type="PROSITE" id="PS51318">
    <property type="entry name" value="TAT"/>
    <property type="match status" value="1"/>
</dbReference>
<comment type="similarity">
    <text evidence="1">Belongs to the cycloisomerase 2 family.</text>
</comment>
<dbReference type="PANTHER" id="PTHR30344:SF1">
    <property type="entry name" value="6-PHOSPHOGLUCONOLACTONASE"/>
    <property type="match status" value="1"/>
</dbReference>
<dbReference type="Pfam" id="PF10282">
    <property type="entry name" value="Lactonase"/>
    <property type="match status" value="1"/>
</dbReference>
<dbReference type="GO" id="GO:0017057">
    <property type="term" value="F:6-phosphogluconolactonase activity"/>
    <property type="evidence" value="ECO:0007669"/>
    <property type="project" value="TreeGrafter"/>
</dbReference>
<dbReference type="Gene3D" id="2.130.10.10">
    <property type="entry name" value="YVTN repeat-like/Quinoprotein amine dehydrogenase"/>
    <property type="match status" value="1"/>
</dbReference>
<sequence length="394" mass="41037">MSPFEIDRRTFLTTIVGGAAAAAVFPSTASAAASQEGSATVHFAYVGGYTTAKRQGRAPGISVFRVDAPGRWTAVQQLPTAVGNPSFLILDRGQTTLYAVHGDLTAVTTYRVDPPTGTLTPLGVHETGGTNPVHLSLSPDERFLVVANYATGSLAVFPRKPDGTLGDRIQLLTLSGTPGPLADEQHGPQPHHVPFDVTGRHILVPDKGTDVVHRIGFDAATGTLSDDGVPYRSHAGSGPRHISFHPTLPIGYLVDELSSEVSVLAYESGSATLVAVQHLSTLPNGFEGESTGAEVVVTPGGKFVLVSNRGADSVAIFGVTPVGALLPPAFTSSGGHQPRFITLDPSERTLYVANQKSDVITAYTLDPETGDLATAGTPIKVGTPSTIVFTAGFR</sequence>
<dbReference type="InterPro" id="IPR011048">
    <property type="entry name" value="Haem_d1_sf"/>
</dbReference>
<protein>
    <submittedName>
        <fullName evidence="3">6-phosphogluconolactonase, cycloisomerase 2 family</fullName>
    </submittedName>
</protein>
<keyword evidence="2" id="KW-0732">Signal</keyword>
<dbReference type="InterPro" id="IPR015943">
    <property type="entry name" value="WD40/YVTN_repeat-like_dom_sf"/>
</dbReference>
<dbReference type="SUPFAM" id="SSF51004">
    <property type="entry name" value="C-terminal (heme d1) domain of cytochrome cd1-nitrite reductase"/>
    <property type="match status" value="1"/>
</dbReference>
<dbReference type="RefSeq" id="WP_245866222.1">
    <property type="nucleotide sequence ID" value="NZ_FZOW01000024.1"/>
</dbReference>
<feature type="signal peptide" evidence="2">
    <location>
        <begin position="1"/>
        <end position="31"/>
    </location>
</feature>
<evidence type="ECO:0000313" key="3">
    <source>
        <dbReference type="EMBL" id="SNT47377.1"/>
    </source>
</evidence>
<name>A0A239MX60_9NOCA</name>
<organism evidence="3 4">
    <name type="scientific">Rhodococcoides kyotonense</name>
    <dbReference type="NCBI Taxonomy" id="398843"/>
    <lineage>
        <taxon>Bacteria</taxon>
        <taxon>Bacillati</taxon>
        <taxon>Actinomycetota</taxon>
        <taxon>Actinomycetes</taxon>
        <taxon>Mycobacteriales</taxon>
        <taxon>Nocardiaceae</taxon>
        <taxon>Rhodococcoides</taxon>
    </lineage>
</organism>
<dbReference type="InterPro" id="IPR019405">
    <property type="entry name" value="Lactonase_7-beta_prop"/>
</dbReference>
<evidence type="ECO:0000313" key="4">
    <source>
        <dbReference type="Proteomes" id="UP000198327"/>
    </source>
</evidence>